<feature type="region of interest" description="Disordered" evidence="1">
    <location>
        <begin position="8"/>
        <end position="33"/>
    </location>
</feature>
<dbReference type="Proteomes" id="UP001142055">
    <property type="component" value="Chromosome 3"/>
</dbReference>
<gene>
    <name evidence="2" type="ORF">RDWZM_008674</name>
</gene>
<accession>A0A9Q0M4Q2</accession>
<comment type="caution">
    <text evidence="2">The sequence shown here is derived from an EMBL/GenBank/DDBJ whole genome shotgun (WGS) entry which is preliminary data.</text>
</comment>
<protein>
    <submittedName>
        <fullName evidence="2">Uncharacterized protein</fullName>
    </submittedName>
</protein>
<feature type="non-terminal residue" evidence="2">
    <location>
        <position position="369"/>
    </location>
</feature>
<evidence type="ECO:0000313" key="3">
    <source>
        <dbReference type="Proteomes" id="UP001142055"/>
    </source>
</evidence>
<organism evidence="2 3">
    <name type="scientific">Blomia tropicalis</name>
    <name type="common">Mite</name>
    <dbReference type="NCBI Taxonomy" id="40697"/>
    <lineage>
        <taxon>Eukaryota</taxon>
        <taxon>Metazoa</taxon>
        <taxon>Ecdysozoa</taxon>
        <taxon>Arthropoda</taxon>
        <taxon>Chelicerata</taxon>
        <taxon>Arachnida</taxon>
        <taxon>Acari</taxon>
        <taxon>Acariformes</taxon>
        <taxon>Sarcoptiformes</taxon>
        <taxon>Astigmata</taxon>
        <taxon>Glycyphagoidea</taxon>
        <taxon>Echimyopodidae</taxon>
        <taxon>Blomia</taxon>
    </lineage>
</organism>
<dbReference type="EMBL" id="JAPWDV010000003">
    <property type="protein sequence ID" value="KAJ6217517.1"/>
    <property type="molecule type" value="Genomic_DNA"/>
</dbReference>
<sequence>MFPLIRLTDDANGRPHPHLGRYNSNVGGRHQRQQRPQYHLTTLLLCVILLTVNAFSFLSQSSISSTYALEEEEYSVASLLPSFKTLLFWRADDSKKRVPDTIGESIVYESVKRLKVNDGPANKRGPTSRDKDNRICHSCARNDLFDLDEDEEYRQRIEYIKEQILTRLDMRMAERTISQRELIEFGSQRAINAVATNSVTDSVEMIEDVVKAFILPSLKDSSSPVFDLSTVNLSDETKTIKAITILVKYNLTEYYYHKLLNDDSDLFVSLQPTEENDIERNLETMSLVSASNRPNSDFLANWYQYDVTHLLNDYTGKLVRIHNDFEITSSVIMIEIVNGKNTRTKRSIDCTETVSFCCRQPFYVNFTTI</sequence>
<reference evidence="2" key="1">
    <citation type="submission" date="2022-12" db="EMBL/GenBank/DDBJ databases">
        <title>Genome assemblies of Blomia tropicalis.</title>
        <authorList>
            <person name="Cui Y."/>
        </authorList>
    </citation>
    <scope>NUCLEOTIDE SEQUENCE</scope>
    <source>
        <tissue evidence="2">Adult mites</tissue>
    </source>
</reference>
<evidence type="ECO:0000313" key="2">
    <source>
        <dbReference type="EMBL" id="KAJ6217517.1"/>
    </source>
</evidence>
<dbReference type="AlphaFoldDB" id="A0A9Q0M4Q2"/>
<evidence type="ECO:0000256" key="1">
    <source>
        <dbReference type="SAM" id="MobiDB-lite"/>
    </source>
</evidence>
<name>A0A9Q0M4Q2_BLOTA</name>
<keyword evidence="3" id="KW-1185">Reference proteome</keyword>
<proteinExistence type="predicted"/>